<reference evidence="1" key="1">
    <citation type="submission" date="2022-10" db="EMBL/GenBank/DDBJ databases">
        <authorList>
            <person name="Chen Y."/>
            <person name="Dougan E. K."/>
            <person name="Chan C."/>
            <person name="Rhodes N."/>
            <person name="Thang M."/>
        </authorList>
    </citation>
    <scope>NUCLEOTIDE SEQUENCE</scope>
</reference>
<dbReference type="EMBL" id="CAMXCT020000349">
    <property type="protein sequence ID" value="CAL1130915.1"/>
    <property type="molecule type" value="Genomic_DNA"/>
</dbReference>
<accession>A0A9P1FK72</accession>
<name>A0A9P1FK72_9DINO</name>
<protein>
    <submittedName>
        <fullName evidence="3">C3H1-type domain-containing protein</fullName>
    </submittedName>
</protein>
<keyword evidence="4" id="KW-1185">Reference proteome</keyword>
<dbReference type="Proteomes" id="UP001152797">
    <property type="component" value="Unassembled WGS sequence"/>
</dbReference>
<evidence type="ECO:0000313" key="1">
    <source>
        <dbReference type="EMBL" id="CAI3977540.1"/>
    </source>
</evidence>
<dbReference type="EMBL" id="CAMXCT010000349">
    <property type="protein sequence ID" value="CAI3977540.1"/>
    <property type="molecule type" value="Genomic_DNA"/>
</dbReference>
<gene>
    <name evidence="1" type="ORF">C1SCF055_LOCUS5673</name>
</gene>
<proteinExistence type="predicted"/>
<dbReference type="SUPFAM" id="SSF48371">
    <property type="entry name" value="ARM repeat"/>
    <property type="match status" value="1"/>
</dbReference>
<dbReference type="InterPro" id="IPR016024">
    <property type="entry name" value="ARM-type_fold"/>
</dbReference>
<comment type="caution">
    <text evidence="1">The sequence shown here is derived from an EMBL/GenBank/DDBJ whole genome shotgun (WGS) entry which is preliminary data.</text>
</comment>
<dbReference type="AlphaFoldDB" id="A0A9P1FK72"/>
<evidence type="ECO:0000313" key="3">
    <source>
        <dbReference type="EMBL" id="CAL4764852.1"/>
    </source>
</evidence>
<evidence type="ECO:0000313" key="2">
    <source>
        <dbReference type="EMBL" id="CAL1130915.1"/>
    </source>
</evidence>
<dbReference type="OrthoDB" id="10517744at2759"/>
<reference evidence="2" key="2">
    <citation type="submission" date="2024-04" db="EMBL/GenBank/DDBJ databases">
        <authorList>
            <person name="Chen Y."/>
            <person name="Shah S."/>
            <person name="Dougan E. K."/>
            <person name="Thang M."/>
            <person name="Chan C."/>
        </authorList>
    </citation>
    <scope>NUCLEOTIDE SEQUENCE [LARGE SCALE GENOMIC DNA]</scope>
</reference>
<sequence length="141" mass="15132">MRAKRLFPSDRLVHRAVDLVLSFAVPRSAACIGALMDAATKDEMVQRSGICSLGHLAKHGGVAWRGATNTAVNRILRALQQHKGSAALQASGLWALGRLAERLEAPGGGMQDAAQRAKQLHPDSALVQRHADELIAFLLRP</sequence>
<evidence type="ECO:0000313" key="4">
    <source>
        <dbReference type="Proteomes" id="UP001152797"/>
    </source>
</evidence>
<organism evidence="1">
    <name type="scientific">Cladocopium goreaui</name>
    <dbReference type="NCBI Taxonomy" id="2562237"/>
    <lineage>
        <taxon>Eukaryota</taxon>
        <taxon>Sar</taxon>
        <taxon>Alveolata</taxon>
        <taxon>Dinophyceae</taxon>
        <taxon>Suessiales</taxon>
        <taxon>Symbiodiniaceae</taxon>
        <taxon>Cladocopium</taxon>
    </lineage>
</organism>
<dbReference type="EMBL" id="CAMXCT030000349">
    <property type="protein sequence ID" value="CAL4764852.1"/>
    <property type="molecule type" value="Genomic_DNA"/>
</dbReference>